<evidence type="ECO:0000313" key="2">
    <source>
        <dbReference type="Proteomes" id="UP001410795"/>
    </source>
</evidence>
<protein>
    <recommendedName>
        <fullName evidence="3">TadE family protein</fullName>
    </recommendedName>
</protein>
<dbReference type="NCBIfam" id="NF041390">
    <property type="entry name" value="TadE_Rv3655c"/>
    <property type="match status" value="1"/>
</dbReference>
<sequence>MAAELAVALPAVAVVIVLGIGGLLAAATQVRLQDVAADAARIVARGEPEGRAAEVVAQAVGGAASATSWRGDLVCVTATAEPRVAGIPVPIRATSCALGGGL</sequence>
<accession>A0ABP7BDA4</accession>
<reference evidence="2" key="1">
    <citation type="journal article" date="2019" name="Int. J. Syst. Evol. Microbiol.">
        <title>The Global Catalogue of Microorganisms (GCM) 10K type strain sequencing project: providing services to taxonomists for standard genome sequencing and annotation.</title>
        <authorList>
            <consortium name="The Broad Institute Genomics Platform"/>
            <consortium name="The Broad Institute Genome Sequencing Center for Infectious Disease"/>
            <person name="Wu L."/>
            <person name="Ma J."/>
        </authorList>
    </citation>
    <scope>NUCLEOTIDE SEQUENCE [LARGE SCALE GENOMIC DNA]</scope>
    <source>
        <strain evidence="2">JCM 16546</strain>
    </source>
</reference>
<organism evidence="1 2">
    <name type="scientific">Microbacterium marinilacus</name>
    <dbReference type="NCBI Taxonomy" id="415209"/>
    <lineage>
        <taxon>Bacteria</taxon>
        <taxon>Bacillati</taxon>
        <taxon>Actinomycetota</taxon>
        <taxon>Actinomycetes</taxon>
        <taxon>Micrococcales</taxon>
        <taxon>Microbacteriaceae</taxon>
        <taxon>Microbacterium</taxon>
    </lineage>
</organism>
<evidence type="ECO:0008006" key="3">
    <source>
        <dbReference type="Google" id="ProtNLM"/>
    </source>
</evidence>
<comment type="caution">
    <text evidence="1">The sequence shown here is derived from an EMBL/GenBank/DDBJ whole genome shotgun (WGS) entry which is preliminary data.</text>
</comment>
<dbReference type="InterPro" id="IPR049790">
    <property type="entry name" value="Rv3655c/TadE"/>
</dbReference>
<dbReference type="Proteomes" id="UP001410795">
    <property type="component" value="Unassembled WGS sequence"/>
</dbReference>
<gene>
    <name evidence="1" type="ORF">GCM10022202_16970</name>
</gene>
<keyword evidence="2" id="KW-1185">Reference proteome</keyword>
<proteinExistence type="predicted"/>
<name>A0ABP7BDA4_9MICO</name>
<evidence type="ECO:0000313" key="1">
    <source>
        <dbReference type="EMBL" id="GAA3657240.1"/>
    </source>
</evidence>
<dbReference type="EMBL" id="BAAAYV010000006">
    <property type="protein sequence ID" value="GAA3657240.1"/>
    <property type="molecule type" value="Genomic_DNA"/>
</dbReference>